<keyword evidence="2 4" id="KW-0694">RNA-binding</keyword>
<dbReference type="Proteomes" id="UP000664859">
    <property type="component" value="Unassembled WGS sequence"/>
</dbReference>
<dbReference type="InterPro" id="IPR035979">
    <property type="entry name" value="RBD_domain_sf"/>
</dbReference>
<dbReference type="InterPro" id="IPR000504">
    <property type="entry name" value="RRM_dom"/>
</dbReference>
<evidence type="ECO:0000256" key="1">
    <source>
        <dbReference type="ARBA" id="ARBA00022664"/>
    </source>
</evidence>
<dbReference type="InterPro" id="IPR003954">
    <property type="entry name" value="RRM_euk-type"/>
</dbReference>
<dbReference type="OrthoDB" id="5411533at2759"/>
<dbReference type="SMART" id="SM00361">
    <property type="entry name" value="RRM_1"/>
    <property type="match status" value="1"/>
</dbReference>
<dbReference type="Gene3D" id="3.30.70.330">
    <property type="match status" value="2"/>
</dbReference>
<keyword evidence="1" id="KW-0507">mRNA processing</keyword>
<evidence type="ECO:0000313" key="7">
    <source>
        <dbReference type="Proteomes" id="UP000664859"/>
    </source>
</evidence>
<protein>
    <recommendedName>
        <fullName evidence="5">RRM domain-containing protein</fullName>
    </recommendedName>
</protein>
<evidence type="ECO:0000256" key="2">
    <source>
        <dbReference type="ARBA" id="ARBA00022884"/>
    </source>
</evidence>
<dbReference type="SMART" id="SM00360">
    <property type="entry name" value="RRM"/>
    <property type="match status" value="2"/>
</dbReference>
<dbReference type="AlphaFoldDB" id="A0A835ZNU8"/>
<dbReference type="SUPFAM" id="SSF54928">
    <property type="entry name" value="RNA-binding domain, RBD"/>
    <property type="match status" value="2"/>
</dbReference>
<keyword evidence="7" id="KW-1185">Reference proteome</keyword>
<dbReference type="PROSITE" id="PS50102">
    <property type="entry name" value="RRM"/>
    <property type="match status" value="2"/>
</dbReference>
<organism evidence="6 7">
    <name type="scientific">Tribonema minus</name>
    <dbReference type="NCBI Taxonomy" id="303371"/>
    <lineage>
        <taxon>Eukaryota</taxon>
        <taxon>Sar</taxon>
        <taxon>Stramenopiles</taxon>
        <taxon>Ochrophyta</taxon>
        <taxon>PX clade</taxon>
        <taxon>Xanthophyceae</taxon>
        <taxon>Tribonematales</taxon>
        <taxon>Tribonemataceae</taxon>
        <taxon>Tribonema</taxon>
    </lineage>
</organism>
<dbReference type="GO" id="GO:0006397">
    <property type="term" value="P:mRNA processing"/>
    <property type="evidence" value="ECO:0007669"/>
    <property type="project" value="UniProtKB-KW"/>
</dbReference>
<accession>A0A835ZNU8</accession>
<dbReference type="GO" id="GO:0008380">
    <property type="term" value="P:RNA splicing"/>
    <property type="evidence" value="ECO:0007669"/>
    <property type="project" value="UniProtKB-KW"/>
</dbReference>
<comment type="caution">
    <text evidence="6">The sequence shown here is derived from an EMBL/GenBank/DDBJ whole genome shotgun (WGS) entry which is preliminary data.</text>
</comment>
<dbReference type="Pfam" id="PF00076">
    <property type="entry name" value="RRM_1"/>
    <property type="match status" value="1"/>
</dbReference>
<dbReference type="InterPro" id="IPR012677">
    <property type="entry name" value="Nucleotide-bd_a/b_plait_sf"/>
</dbReference>
<keyword evidence="3" id="KW-0508">mRNA splicing</keyword>
<dbReference type="GO" id="GO:0003723">
    <property type="term" value="F:RNA binding"/>
    <property type="evidence" value="ECO:0007669"/>
    <property type="project" value="UniProtKB-UniRule"/>
</dbReference>
<gene>
    <name evidence="6" type="ORF">JKP88DRAFT_217096</name>
</gene>
<dbReference type="EMBL" id="JAFCMP010000013">
    <property type="protein sequence ID" value="KAG5191898.1"/>
    <property type="molecule type" value="Genomic_DNA"/>
</dbReference>
<dbReference type="PANTHER" id="PTHR23139">
    <property type="entry name" value="RNA-BINDING PROTEIN"/>
    <property type="match status" value="1"/>
</dbReference>
<dbReference type="FunFam" id="3.30.70.330:FF:000097">
    <property type="entry name" value="U2 snRNP auxiliary factor large subunit"/>
    <property type="match status" value="1"/>
</dbReference>
<dbReference type="CDD" id="cd12232">
    <property type="entry name" value="RRM3_U2AF65"/>
    <property type="match status" value="1"/>
</dbReference>
<feature type="domain" description="RRM" evidence="5">
    <location>
        <begin position="34"/>
        <end position="114"/>
    </location>
</feature>
<evidence type="ECO:0000313" key="6">
    <source>
        <dbReference type="EMBL" id="KAG5191898.1"/>
    </source>
</evidence>
<evidence type="ECO:0000256" key="4">
    <source>
        <dbReference type="PROSITE-ProRule" id="PRU00176"/>
    </source>
</evidence>
<proteinExistence type="predicted"/>
<sequence>MCKTWQILTGQAPETIATVAAATALVDPNTKTNREIFVGNVPLEAQADALQQFLGSAMQQVGLTTAPGNPIVHVRMNARFSFLEFRSMEEATHALFLNNIPFGSSTLTFARPSKYAGPVTPTKSWFETLADSNVLGNVMEQQAAGPPPSTVVRIGSVVNADELVDDESYQEVIEDMREECSRYGTVLGIEIPRNAAAGVGYVFVQYSTVEEATKARNAFSSRTFDGKQVDATFFGHDDFAAKRF</sequence>
<reference evidence="6" key="1">
    <citation type="submission" date="2021-02" db="EMBL/GenBank/DDBJ databases">
        <title>First Annotated Genome of the Yellow-green Alga Tribonema minus.</title>
        <authorList>
            <person name="Mahan K.M."/>
        </authorList>
    </citation>
    <scope>NUCLEOTIDE SEQUENCE</scope>
    <source>
        <strain evidence="6">UTEX B ZZ1240</strain>
    </source>
</reference>
<name>A0A835ZNU8_9STRA</name>
<feature type="domain" description="RRM" evidence="5">
    <location>
        <begin position="150"/>
        <end position="236"/>
    </location>
</feature>
<evidence type="ECO:0000259" key="5">
    <source>
        <dbReference type="PROSITE" id="PS50102"/>
    </source>
</evidence>
<evidence type="ECO:0000256" key="3">
    <source>
        <dbReference type="ARBA" id="ARBA00023187"/>
    </source>
</evidence>